<evidence type="ECO:0000256" key="1">
    <source>
        <dbReference type="ARBA" id="ARBA00009884"/>
    </source>
</evidence>
<dbReference type="InterPro" id="IPR043154">
    <property type="entry name" value="Sec-1-like_dom1"/>
</dbReference>
<protein>
    <submittedName>
        <fullName evidence="3">Uncharacterized protein</fullName>
    </submittedName>
</protein>
<feature type="compositionally biased region" description="Gly residues" evidence="2">
    <location>
        <begin position="637"/>
        <end position="652"/>
    </location>
</feature>
<comment type="caution">
    <text evidence="3">The sequence shown here is derived from an EMBL/GenBank/DDBJ whole genome shotgun (WGS) entry which is preliminary data.</text>
</comment>
<sequence>MASDHQSLRDRQVDPLASPDNHSVPTVSTPGLISQTTSILNPEGEPIWKVLVFDNLGRDVISSVLRVNDLRAWGVTIHLSVCHNTYTDGALSSQKTNTKLSRNINSPRHPIPDVPVVYLLEPTPTNLQLITSDLSRNLYSPAYINFLSSIPRPLLEDFAASTATANTAEHITCVYDQYLNFIVGEPDLFSLAMGSGTYWALNSAVTKDEELDAVVDRVVSGLFSVVVTLGVIPIIRCPKGGAAEMISMKLDRKLRDHILNSKDNLFSASNQRPASATSTPASRPVLIILDRNVDLIPMLSHSWTYQSLVHDVLKMKLNRITVETPLDEKNPTTGKTRRSYDLNSNDFFWAKNAGVPFPQVAEDIDTELTRYREDANEITKKTGASSIEDLQNDTSASAQHLKAAITLLPELRERKATLDMHMNIATVLLQGIKDRQLDNFFQIEESITKQSKSQILELLNDEAKNKEPLDKLRLFIIWFLSTEQEVSRAEMERFEEALKRAGADTTVLAYIKKVREITRMTMMTSAPSQPPQQLTSGELFRGFSAISNRLTDRLKDGALGANLENLISGVKNLIPANKDLTITQITESLMDPASASSSAIAKTENYLYFDPRSANARGTMPPPSTVRSQATSSSMPGGLGSGLGSLGPGTGASFGQRRQGFSEAVVFMVGGGNMEEYGNLQDWARRTSGGGGGVVGVGGGGGSSAAGVPRRRIVYGSTELINAEEFVVGELKRLGEESST</sequence>
<dbReference type="Pfam" id="PF00995">
    <property type="entry name" value="Sec1"/>
    <property type="match status" value="1"/>
</dbReference>
<feature type="region of interest" description="Disordered" evidence="2">
    <location>
        <begin position="1"/>
        <end position="30"/>
    </location>
</feature>
<dbReference type="InterPro" id="IPR036045">
    <property type="entry name" value="Sec1-like_sf"/>
</dbReference>
<gene>
    <name evidence="3" type="ORF">FGG08_006693</name>
</gene>
<organism evidence="3 4">
    <name type="scientific">Glutinoglossum americanum</name>
    <dbReference type="NCBI Taxonomy" id="1670608"/>
    <lineage>
        <taxon>Eukaryota</taxon>
        <taxon>Fungi</taxon>
        <taxon>Dikarya</taxon>
        <taxon>Ascomycota</taxon>
        <taxon>Pezizomycotina</taxon>
        <taxon>Geoglossomycetes</taxon>
        <taxon>Geoglossales</taxon>
        <taxon>Geoglossaceae</taxon>
        <taxon>Glutinoglossum</taxon>
    </lineage>
</organism>
<evidence type="ECO:0000313" key="4">
    <source>
        <dbReference type="Proteomes" id="UP000698800"/>
    </source>
</evidence>
<keyword evidence="4" id="KW-1185">Reference proteome</keyword>
<dbReference type="InterPro" id="IPR001619">
    <property type="entry name" value="Sec1-like"/>
</dbReference>
<name>A0A9P8KX71_9PEZI</name>
<dbReference type="EMBL" id="JAGHQL010000206">
    <property type="protein sequence ID" value="KAH0536424.1"/>
    <property type="molecule type" value="Genomic_DNA"/>
</dbReference>
<dbReference type="Gene3D" id="3.40.50.1910">
    <property type="match status" value="1"/>
</dbReference>
<evidence type="ECO:0000313" key="3">
    <source>
        <dbReference type="EMBL" id="KAH0536424.1"/>
    </source>
</evidence>
<proteinExistence type="inferred from homology"/>
<dbReference type="Gene3D" id="3.90.830.10">
    <property type="entry name" value="Syntaxin Binding Protein 1, Chain A, domain 2"/>
    <property type="match status" value="1"/>
</dbReference>
<dbReference type="Gene3D" id="3.40.50.2060">
    <property type="match status" value="1"/>
</dbReference>
<dbReference type="InterPro" id="IPR043127">
    <property type="entry name" value="Sec-1-like_dom3a"/>
</dbReference>
<dbReference type="InterPro" id="IPR027482">
    <property type="entry name" value="Sec1-like_dom2"/>
</dbReference>
<dbReference type="SUPFAM" id="SSF56815">
    <property type="entry name" value="Sec1/munc18-like (SM) proteins"/>
    <property type="match status" value="1"/>
</dbReference>
<evidence type="ECO:0000256" key="2">
    <source>
        <dbReference type="SAM" id="MobiDB-lite"/>
    </source>
</evidence>
<dbReference type="PIRSF" id="PIRSF005715">
    <property type="entry name" value="VPS45_Sec1"/>
    <property type="match status" value="1"/>
</dbReference>
<accession>A0A9P8KX71</accession>
<dbReference type="PANTHER" id="PTHR11679">
    <property type="entry name" value="VESICLE PROTEIN SORTING-ASSOCIATED"/>
    <property type="match status" value="1"/>
</dbReference>
<dbReference type="Proteomes" id="UP000698800">
    <property type="component" value="Unassembled WGS sequence"/>
</dbReference>
<reference evidence="3" key="1">
    <citation type="submission" date="2021-03" db="EMBL/GenBank/DDBJ databases">
        <title>Comparative genomics and phylogenomic investigation of the class Geoglossomycetes provide insights into ecological specialization and systematics.</title>
        <authorList>
            <person name="Melie T."/>
            <person name="Pirro S."/>
            <person name="Miller A.N."/>
            <person name="Quandt A."/>
        </authorList>
    </citation>
    <scope>NUCLEOTIDE SEQUENCE</scope>
    <source>
        <strain evidence="3">GBOQ0MN5Z8</strain>
    </source>
</reference>
<dbReference type="AlphaFoldDB" id="A0A9P8KX71"/>
<feature type="compositionally biased region" description="Polar residues" evidence="2">
    <location>
        <begin position="20"/>
        <end position="30"/>
    </location>
</feature>
<dbReference type="Gene3D" id="1.25.40.60">
    <property type="match status" value="1"/>
</dbReference>
<dbReference type="GO" id="GO:0016192">
    <property type="term" value="P:vesicle-mediated transport"/>
    <property type="evidence" value="ECO:0007669"/>
    <property type="project" value="InterPro"/>
</dbReference>
<comment type="similarity">
    <text evidence="1">Belongs to the STXBP/unc-18/SEC1 family.</text>
</comment>
<feature type="compositionally biased region" description="Basic and acidic residues" evidence="2">
    <location>
        <begin position="1"/>
        <end position="13"/>
    </location>
</feature>
<dbReference type="OrthoDB" id="10251230at2759"/>
<feature type="region of interest" description="Disordered" evidence="2">
    <location>
        <begin position="613"/>
        <end position="654"/>
    </location>
</feature>